<dbReference type="AlphaFoldDB" id="A0AAV8Q6B4"/>
<keyword evidence="2 3" id="KW-0808">Transferase</keyword>
<comment type="caution">
    <text evidence="4">The sequence shown here is derived from an EMBL/GenBank/DDBJ whole genome shotgun (WGS) entry which is preliminary data.</text>
</comment>
<dbReference type="GO" id="GO:0016094">
    <property type="term" value="P:polyprenol biosynthetic process"/>
    <property type="evidence" value="ECO:0007669"/>
    <property type="project" value="TreeGrafter"/>
</dbReference>
<comment type="cofactor">
    <cofactor evidence="1">
        <name>Mg(2+)</name>
        <dbReference type="ChEBI" id="CHEBI:18420"/>
    </cofactor>
</comment>
<keyword evidence="5" id="KW-1185">Reference proteome</keyword>
<dbReference type="InterPro" id="IPR018520">
    <property type="entry name" value="UPP_synth-like_CS"/>
</dbReference>
<dbReference type="EC" id="2.5.1.-" evidence="3"/>
<name>A0AAV8Q6B4_ENSVE</name>
<evidence type="ECO:0000313" key="5">
    <source>
        <dbReference type="Proteomes" id="UP001222027"/>
    </source>
</evidence>
<sequence>MFRIKSVGIRSEIHTLFRYTPHLPTIVIGGVEAITVGPVAKSREVEVRVKSNFFLVTGYRALEKIIDLSSLWGIRALTVFAFSSENWRLRFLRLLCAESEHRRFLEVAYFEGFMFAMNLLLFFQKQPSTSDQTVKIYKDCHWEGIRVCIISDSSDLPQSLQKLVKEVVDLTKNNAQIDLIIAISYSGRRDITQACQTIAQKVKHGFLEPEDIAESHIAEELETNCIVEFPYPDLLIRTSGELRLSNFLLWQSAYTELFFTIKYWPDFGEADYMVALCSFQSRQRSFGQQVA</sequence>
<dbReference type="PROSITE" id="PS01066">
    <property type="entry name" value="UPP_SYNTHASE"/>
    <property type="match status" value="1"/>
</dbReference>
<dbReference type="Pfam" id="PF01255">
    <property type="entry name" value="Prenyltransf"/>
    <property type="match status" value="1"/>
</dbReference>
<dbReference type="EMBL" id="JAQQAF010000008">
    <property type="protein sequence ID" value="KAJ8464454.1"/>
    <property type="molecule type" value="Genomic_DNA"/>
</dbReference>
<dbReference type="InterPro" id="IPR036424">
    <property type="entry name" value="UPP_synth-like_sf"/>
</dbReference>
<evidence type="ECO:0000256" key="2">
    <source>
        <dbReference type="ARBA" id="ARBA00022679"/>
    </source>
</evidence>
<dbReference type="SUPFAM" id="SSF64005">
    <property type="entry name" value="Undecaprenyl diphosphate synthase"/>
    <property type="match status" value="1"/>
</dbReference>
<comment type="similarity">
    <text evidence="3">Belongs to the UPP synthase family.</text>
</comment>
<evidence type="ECO:0000256" key="1">
    <source>
        <dbReference type="ARBA" id="ARBA00001946"/>
    </source>
</evidence>
<evidence type="ECO:0000256" key="3">
    <source>
        <dbReference type="RuleBase" id="RU363018"/>
    </source>
</evidence>
<accession>A0AAV8Q6B4</accession>
<organism evidence="4 5">
    <name type="scientific">Ensete ventricosum</name>
    <name type="common">Abyssinian banana</name>
    <name type="synonym">Musa ensete</name>
    <dbReference type="NCBI Taxonomy" id="4639"/>
    <lineage>
        <taxon>Eukaryota</taxon>
        <taxon>Viridiplantae</taxon>
        <taxon>Streptophyta</taxon>
        <taxon>Embryophyta</taxon>
        <taxon>Tracheophyta</taxon>
        <taxon>Spermatophyta</taxon>
        <taxon>Magnoliopsida</taxon>
        <taxon>Liliopsida</taxon>
        <taxon>Zingiberales</taxon>
        <taxon>Musaceae</taxon>
        <taxon>Ensete</taxon>
    </lineage>
</organism>
<dbReference type="PANTHER" id="PTHR10291:SF0">
    <property type="entry name" value="DEHYDRODOLICHYL DIPHOSPHATE SYNTHASE 2"/>
    <property type="match status" value="1"/>
</dbReference>
<dbReference type="InterPro" id="IPR001441">
    <property type="entry name" value="UPP_synth-like"/>
</dbReference>
<evidence type="ECO:0000313" key="4">
    <source>
        <dbReference type="EMBL" id="KAJ8464454.1"/>
    </source>
</evidence>
<reference evidence="4 5" key="1">
    <citation type="submission" date="2022-12" db="EMBL/GenBank/DDBJ databases">
        <title>Chromosome-scale assembly of the Ensete ventricosum genome.</title>
        <authorList>
            <person name="Dussert Y."/>
            <person name="Stocks J."/>
            <person name="Wendawek A."/>
            <person name="Woldeyes F."/>
            <person name="Nichols R.A."/>
            <person name="Borrell J.S."/>
        </authorList>
    </citation>
    <scope>NUCLEOTIDE SEQUENCE [LARGE SCALE GENOMIC DNA]</scope>
    <source>
        <strain evidence="5">cv. Maze</strain>
        <tissue evidence="4">Seeds</tissue>
    </source>
</reference>
<dbReference type="NCBIfam" id="TIGR00055">
    <property type="entry name" value="uppS"/>
    <property type="match status" value="1"/>
</dbReference>
<protein>
    <recommendedName>
        <fullName evidence="3">Alkyl transferase</fullName>
        <ecNumber evidence="3">2.5.1.-</ecNumber>
    </recommendedName>
</protein>
<dbReference type="PANTHER" id="PTHR10291">
    <property type="entry name" value="DEHYDRODOLICHYL DIPHOSPHATE SYNTHASE FAMILY MEMBER"/>
    <property type="match status" value="1"/>
</dbReference>
<dbReference type="Gene3D" id="3.40.1180.10">
    <property type="entry name" value="Decaprenyl diphosphate synthase-like"/>
    <property type="match status" value="1"/>
</dbReference>
<dbReference type="CDD" id="cd00475">
    <property type="entry name" value="Cis_IPPS"/>
    <property type="match status" value="1"/>
</dbReference>
<dbReference type="GO" id="GO:0045547">
    <property type="term" value="F:ditrans,polycis-polyprenyl diphosphate synthase [(2E,6E)-farnesyl diphosphate specific] activity"/>
    <property type="evidence" value="ECO:0007669"/>
    <property type="project" value="TreeGrafter"/>
</dbReference>
<dbReference type="Proteomes" id="UP001222027">
    <property type="component" value="Unassembled WGS sequence"/>
</dbReference>
<proteinExistence type="inferred from homology"/>
<gene>
    <name evidence="4" type="ORF">OPV22_027006</name>
</gene>